<accession>A0A0A9HEA8</accession>
<proteinExistence type="predicted"/>
<dbReference type="EMBL" id="GBRH01162809">
    <property type="protein sequence ID" value="JAE35087.1"/>
    <property type="molecule type" value="Transcribed_RNA"/>
</dbReference>
<evidence type="ECO:0000313" key="1">
    <source>
        <dbReference type="EMBL" id="JAE35087.1"/>
    </source>
</evidence>
<reference evidence="1" key="1">
    <citation type="submission" date="2014-09" db="EMBL/GenBank/DDBJ databases">
        <authorList>
            <person name="Magalhaes I.L.F."/>
            <person name="Oliveira U."/>
            <person name="Santos F.R."/>
            <person name="Vidigal T.H.D.A."/>
            <person name="Brescovit A.D."/>
            <person name="Santos A.J."/>
        </authorList>
    </citation>
    <scope>NUCLEOTIDE SEQUENCE</scope>
    <source>
        <tissue evidence="1">Shoot tissue taken approximately 20 cm above the soil surface</tissue>
    </source>
</reference>
<protein>
    <submittedName>
        <fullName evidence="1">Uncharacterized protein</fullName>
    </submittedName>
</protein>
<name>A0A0A9HEA8_ARUDO</name>
<reference evidence="1" key="2">
    <citation type="journal article" date="2015" name="Data Brief">
        <title>Shoot transcriptome of the giant reed, Arundo donax.</title>
        <authorList>
            <person name="Barrero R.A."/>
            <person name="Guerrero F.D."/>
            <person name="Moolhuijzen P."/>
            <person name="Goolsby J.A."/>
            <person name="Tidwell J."/>
            <person name="Bellgard S.E."/>
            <person name="Bellgard M.I."/>
        </authorList>
    </citation>
    <scope>NUCLEOTIDE SEQUENCE</scope>
    <source>
        <tissue evidence="1">Shoot tissue taken approximately 20 cm above the soil surface</tissue>
    </source>
</reference>
<organism evidence="1">
    <name type="scientific">Arundo donax</name>
    <name type="common">Giant reed</name>
    <name type="synonym">Donax arundinaceus</name>
    <dbReference type="NCBI Taxonomy" id="35708"/>
    <lineage>
        <taxon>Eukaryota</taxon>
        <taxon>Viridiplantae</taxon>
        <taxon>Streptophyta</taxon>
        <taxon>Embryophyta</taxon>
        <taxon>Tracheophyta</taxon>
        <taxon>Spermatophyta</taxon>
        <taxon>Magnoliopsida</taxon>
        <taxon>Liliopsida</taxon>
        <taxon>Poales</taxon>
        <taxon>Poaceae</taxon>
        <taxon>PACMAD clade</taxon>
        <taxon>Arundinoideae</taxon>
        <taxon>Arundineae</taxon>
        <taxon>Arundo</taxon>
    </lineage>
</organism>
<sequence>MVNNEYRHIAGMELGYMISFYAISQSSRC</sequence>
<dbReference type="AlphaFoldDB" id="A0A0A9HEA8"/>